<proteinExistence type="predicted"/>
<reference evidence="1 2" key="1">
    <citation type="journal article" date="2014" name="Antonie Van Leeuwenhoek">
        <title>Hyphomonas beringensis sp. nov. and Hyphomonas chukchiensis sp. nov., isolated from surface seawater of the Bering Sea and Chukchi Sea.</title>
        <authorList>
            <person name="Li C."/>
            <person name="Lai Q."/>
            <person name="Li G."/>
            <person name="Dong C."/>
            <person name="Wang J."/>
            <person name="Liao Y."/>
            <person name="Shao Z."/>
        </authorList>
    </citation>
    <scope>NUCLEOTIDE SEQUENCE [LARGE SCALE GENOMIC DNA]</scope>
    <source>
        <strain evidence="1 2">SCH89</strain>
    </source>
</reference>
<gene>
    <name evidence="1" type="ORF">HOC_04909</name>
</gene>
<organism evidence="1 2">
    <name type="scientific">Hyphomonas oceanitis SCH89</name>
    <dbReference type="NCBI Taxonomy" id="1280953"/>
    <lineage>
        <taxon>Bacteria</taxon>
        <taxon>Pseudomonadati</taxon>
        <taxon>Pseudomonadota</taxon>
        <taxon>Alphaproteobacteria</taxon>
        <taxon>Hyphomonadales</taxon>
        <taxon>Hyphomonadaceae</taxon>
        <taxon>Hyphomonas</taxon>
    </lineage>
</organism>
<dbReference type="Proteomes" id="UP000024942">
    <property type="component" value="Unassembled WGS sequence"/>
</dbReference>
<dbReference type="OrthoDB" id="8450215at2"/>
<keyword evidence="2" id="KW-1185">Reference proteome</keyword>
<evidence type="ECO:0008006" key="3">
    <source>
        <dbReference type="Google" id="ProtNLM"/>
    </source>
</evidence>
<dbReference type="PATRIC" id="fig|1280953.3.peg.988"/>
<sequence>MSDLDPSARRLDAALKRLEGALDSLMSRTGDPAVTRAELAALVEDRARMAEELDASLAREEELQSLADEASEALGAAIEEVRAALGNGDLAGGTPEESPE</sequence>
<dbReference type="Pfam" id="PF13747">
    <property type="entry name" value="DUF4164"/>
    <property type="match status" value="1"/>
</dbReference>
<dbReference type="InterPro" id="IPR025310">
    <property type="entry name" value="DUF4164"/>
</dbReference>
<evidence type="ECO:0000313" key="2">
    <source>
        <dbReference type="Proteomes" id="UP000024942"/>
    </source>
</evidence>
<protein>
    <recommendedName>
        <fullName evidence="3">DUF4164 domain-containing protein</fullName>
    </recommendedName>
</protein>
<name>A0A059GA81_9PROT</name>
<comment type="caution">
    <text evidence="1">The sequence shown here is derived from an EMBL/GenBank/DDBJ whole genome shotgun (WGS) entry which is preliminary data.</text>
</comment>
<dbReference type="STRING" id="1280953.HOC_04909"/>
<evidence type="ECO:0000313" key="1">
    <source>
        <dbReference type="EMBL" id="KDA03465.1"/>
    </source>
</evidence>
<accession>A0A059GA81</accession>
<dbReference type="EMBL" id="ARYL01000005">
    <property type="protein sequence ID" value="KDA03465.1"/>
    <property type="molecule type" value="Genomic_DNA"/>
</dbReference>
<dbReference type="AlphaFoldDB" id="A0A059GA81"/>
<dbReference type="RefSeq" id="WP_051624539.1">
    <property type="nucleotide sequence ID" value="NZ_ARYL01000005.1"/>
</dbReference>